<feature type="compositionally biased region" description="Basic and acidic residues" evidence="1">
    <location>
        <begin position="1"/>
        <end position="10"/>
    </location>
</feature>
<dbReference type="AlphaFoldDB" id="A0AAX1QJC2"/>
<dbReference type="EMBL" id="PRLA01000003">
    <property type="protein sequence ID" value="RAW50939.1"/>
    <property type="molecule type" value="Genomic_DNA"/>
</dbReference>
<protein>
    <submittedName>
        <fullName evidence="2">Cell envelope biogenesis protein TolA</fullName>
    </submittedName>
</protein>
<dbReference type="RefSeq" id="WP_158394964.1">
    <property type="nucleotide sequence ID" value="NZ_CP026548.1"/>
</dbReference>
<sequence length="436" mass="47789">MSTEKKKEQQLLEDVTAQPAVQSSYSTAGLNSRKEVENALANAEYVPGQSVTNAAADLKNWQQNRPGKYESTYQGRIEDLIGQLLERNSFQYSYAQDPLYRQYAQQYTQNARNASADAAAQAAALTGGYGSSYAASVAQQAYQQQMGALNDALPSLYRLALDTYNSEGDDVVTRIDQLNTQEQNAQAQYNAELSDYYSQLDRKGSAYNAAYEQDYGRYQDYLGRLDTLYGYYSNQEQQAIAKRQQTFNNVLSILGVIGDAVQLAITGTTGIGSLMGTLANTGYNMYAKDRAYAAERADAAWDQQMQETQRQDSLAQQKYKNEQAERQYQDTLRQQEFNNNVTSEKLNIAKGEWALKQSKAAQSAQQAAANAGAKSAGSSGGSGSGSVLSSGGSTIVPYSAARLYRQGRSDTAIRSELLKEGYSNDEVANILKQLGS</sequence>
<feature type="region of interest" description="Disordered" evidence="1">
    <location>
        <begin position="303"/>
        <end position="327"/>
    </location>
</feature>
<feature type="region of interest" description="Disordered" evidence="1">
    <location>
        <begin position="1"/>
        <end position="31"/>
    </location>
</feature>
<name>A0AAX1QJC2_9FIRM</name>
<gene>
    <name evidence="2" type="ORF">C4N27_05925</name>
</gene>
<feature type="compositionally biased region" description="Polar residues" evidence="1">
    <location>
        <begin position="19"/>
        <end position="30"/>
    </location>
</feature>
<proteinExistence type="predicted"/>
<dbReference type="Proteomes" id="UP000250997">
    <property type="component" value="Unassembled WGS sequence"/>
</dbReference>
<comment type="caution">
    <text evidence="2">The sequence shown here is derived from an EMBL/GenBank/DDBJ whole genome shotgun (WGS) entry which is preliminary data.</text>
</comment>
<reference evidence="2 3" key="1">
    <citation type="submission" date="2018-02" db="EMBL/GenBank/DDBJ databases">
        <title>Complete genome sequencing of Faecalibacterium prausnitzii strains isolated from the human gut.</title>
        <authorList>
            <person name="Fitzgerald B.C."/>
            <person name="Shkoporov A.N."/>
            <person name="Ross P.R."/>
            <person name="Hill C."/>
        </authorList>
    </citation>
    <scope>NUCLEOTIDE SEQUENCE [LARGE SCALE GENOMIC DNA]</scope>
    <source>
        <strain evidence="2 3">APC942/18-1</strain>
    </source>
</reference>
<evidence type="ECO:0000313" key="2">
    <source>
        <dbReference type="EMBL" id="RAW50939.1"/>
    </source>
</evidence>
<evidence type="ECO:0000313" key="3">
    <source>
        <dbReference type="Proteomes" id="UP000250997"/>
    </source>
</evidence>
<organism evidence="2 3">
    <name type="scientific">Faecalibacterium prausnitzii</name>
    <dbReference type="NCBI Taxonomy" id="853"/>
    <lineage>
        <taxon>Bacteria</taxon>
        <taxon>Bacillati</taxon>
        <taxon>Bacillota</taxon>
        <taxon>Clostridia</taxon>
        <taxon>Eubacteriales</taxon>
        <taxon>Oscillospiraceae</taxon>
        <taxon>Faecalibacterium</taxon>
    </lineage>
</organism>
<accession>A0AAX1QJC2</accession>
<feature type="compositionally biased region" description="Polar residues" evidence="1">
    <location>
        <begin position="303"/>
        <end position="318"/>
    </location>
</feature>
<evidence type="ECO:0000256" key="1">
    <source>
        <dbReference type="SAM" id="MobiDB-lite"/>
    </source>
</evidence>